<evidence type="ECO:0000313" key="2">
    <source>
        <dbReference type="EMBL" id="EEI83552.1"/>
    </source>
</evidence>
<name>C2CG24_9FIRM</name>
<protein>
    <submittedName>
        <fullName evidence="2">Peptidase S24-like protein</fullName>
    </submittedName>
</protein>
<dbReference type="InterPro" id="IPR039418">
    <property type="entry name" value="LexA-like"/>
</dbReference>
<dbReference type="AlphaFoldDB" id="C2CG24"/>
<evidence type="ECO:0000259" key="1">
    <source>
        <dbReference type="PROSITE" id="PS50943"/>
    </source>
</evidence>
<dbReference type="SUPFAM" id="SSF51306">
    <property type="entry name" value="LexA/Signal peptidase"/>
    <property type="match status" value="1"/>
</dbReference>
<dbReference type="Proteomes" id="UP000003744">
    <property type="component" value="Unassembled WGS sequence"/>
</dbReference>
<dbReference type="PANTHER" id="PTHR33516:SF2">
    <property type="entry name" value="LEXA REPRESSOR-RELATED"/>
    <property type="match status" value="1"/>
</dbReference>
<evidence type="ECO:0000313" key="3">
    <source>
        <dbReference type="Proteomes" id="UP000003744"/>
    </source>
</evidence>
<dbReference type="SUPFAM" id="SSF47413">
    <property type="entry name" value="lambda repressor-like DNA-binding domains"/>
    <property type="match status" value="1"/>
</dbReference>
<feature type="domain" description="HTH cro/C1-type" evidence="1">
    <location>
        <begin position="36"/>
        <end position="90"/>
    </location>
</feature>
<organism evidence="2 3">
    <name type="scientific">Anaerococcus tetradius ATCC 35098</name>
    <dbReference type="NCBI Taxonomy" id="525255"/>
    <lineage>
        <taxon>Bacteria</taxon>
        <taxon>Bacillati</taxon>
        <taxon>Bacillota</taxon>
        <taxon>Tissierellia</taxon>
        <taxon>Tissierellales</taxon>
        <taxon>Peptoniphilaceae</taxon>
        <taxon>Anaerococcus</taxon>
    </lineage>
</organism>
<reference evidence="2 3" key="1">
    <citation type="submission" date="2009-01" db="EMBL/GenBank/DDBJ databases">
        <authorList>
            <person name="Qin X."/>
            <person name="Bachman B."/>
            <person name="Battles P."/>
            <person name="Bell A."/>
            <person name="Bess C."/>
            <person name="Bickham C."/>
            <person name="Chaboub L."/>
            <person name="Chen D."/>
            <person name="Coyle M."/>
            <person name="Deiros D.R."/>
            <person name="Dinh H."/>
            <person name="Forbes L."/>
            <person name="Fowler G."/>
            <person name="Francisco L."/>
            <person name="Fu Q."/>
            <person name="Gubbala S."/>
            <person name="Hale W."/>
            <person name="Han Y."/>
            <person name="Hemphill L."/>
            <person name="Highlander S.K."/>
            <person name="Hirani K."/>
            <person name="Hogues M."/>
            <person name="Jackson L."/>
            <person name="Jakkamsetti A."/>
            <person name="Javaid M."/>
            <person name="Jiang H."/>
            <person name="Korchina V."/>
            <person name="Kovar C."/>
            <person name="Lara F."/>
            <person name="Lee S."/>
            <person name="Mata R."/>
            <person name="Mathew T."/>
            <person name="Moen C."/>
            <person name="Morales K."/>
            <person name="Munidasa M."/>
            <person name="Nazareth L."/>
            <person name="Ngo R."/>
            <person name="Nguyen L."/>
            <person name="Okwuonu G."/>
            <person name="Ongeri F."/>
            <person name="Patil S."/>
            <person name="Petrosino J."/>
            <person name="Pham C."/>
            <person name="Pham P."/>
            <person name="Pu L.-L."/>
            <person name="Puazo M."/>
            <person name="Raj R."/>
            <person name="Reid J."/>
            <person name="Rouhana J."/>
            <person name="Saada N."/>
            <person name="Shang Y."/>
            <person name="Simmons D."/>
            <person name="Thornton R."/>
            <person name="Warren J."/>
            <person name="Weissenberger G."/>
            <person name="Zhang J."/>
            <person name="Zhang L."/>
            <person name="Zhou C."/>
            <person name="Zhu D."/>
            <person name="Muzny D."/>
            <person name="Worley K."/>
            <person name="Gibbs R."/>
        </authorList>
    </citation>
    <scope>NUCLEOTIDE SEQUENCE [LARGE SCALE GENOMIC DNA]</scope>
    <source>
        <strain evidence="2 3">ATCC 35098</strain>
    </source>
</reference>
<dbReference type="EMBL" id="ACGC01000014">
    <property type="protein sequence ID" value="EEI83552.1"/>
    <property type="molecule type" value="Genomic_DNA"/>
</dbReference>
<dbReference type="InterPro" id="IPR001387">
    <property type="entry name" value="Cro/C1-type_HTH"/>
</dbReference>
<dbReference type="Gene3D" id="1.10.260.40">
    <property type="entry name" value="lambda repressor-like DNA-binding domains"/>
    <property type="match status" value="1"/>
</dbReference>
<dbReference type="InterPro" id="IPR036286">
    <property type="entry name" value="LexA/Signal_pep-like_sf"/>
</dbReference>
<proteinExistence type="predicted"/>
<dbReference type="Pfam" id="PF00717">
    <property type="entry name" value="Peptidase_S24"/>
    <property type="match status" value="1"/>
</dbReference>
<accession>C2CG24</accession>
<gene>
    <name evidence="2" type="ORF">HMPREF0077_0434</name>
</gene>
<dbReference type="eggNOG" id="COG1974">
    <property type="taxonomic scope" value="Bacteria"/>
</dbReference>
<comment type="caution">
    <text evidence="2">The sequence shown here is derived from an EMBL/GenBank/DDBJ whole genome shotgun (WGS) entry which is preliminary data.</text>
</comment>
<dbReference type="InterPro" id="IPR010982">
    <property type="entry name" value="Lambda_DNA-bd_dom_sf"/>
</dbReference>
<dbReference type="Pfam" id="PF01381">
    <property type="entry name" value="HTH_3"/>
    <property type="match status" value="1"/>
</dbReference>
<dbReference type="PANTHER" id="PTHR33516">
    <property type="entry name" value="LEXA REPRESSOR"/>
    <property type="match status" value="1"/>
</dbReference>
<dbReference type="GO" id="GO:0003677">
    <property type="term" value="F:DNA binding"/>
    <property type="evidence" value="ECO:0007669"/>
    <property type="project" value="InterPro"/>
</dbReference>
<dbReference type="SMART" id="SM00530">
    <property type="entry name" value="HTH_XRE"/>
    <property type="match status" value="1"/>
</dbReference>
<dbReference type="Gene3D" id="2.10.109.10">
    <property type="entry name" value="Umud Fragment, subunit A"/>
    <property type="match status" value="1"/>
</dbReference>
<sequence>MYFFIYYHFKWWYYTIVSSKIQKKEVINMTNLTENLKYYRKLNGYTQETIAPKLNIKTSAYGSYEQGRNEPPYSKLKMLASIYGISISELTGEPEKKEPIQNKDYITINIYGSIPAGIPIEAIEDISDTEDLSLKEYDKNKTYLGLRVDGDSMYPKYLDGDTVIIEKTPDCESGTDAAVYVNGYEATLKTVIKNENGTITLKPINANYAPRTYGPGDDPVRILGVVKEIRRKI</sequence>
<dbReference type="InterPro" id="IPR015927">
    <property type="entry name" value="Peptidase_S24_S26A/B/C"/>
</dbReference>
<dbReference type="InterPro" id="IPR050077">
    <property type="entry name" value="LexA_repressor"/>
</dbReference>
<dbReference type="HOGENOM" id="CLU_066192_1_1_9"/>
<dbReference type="CDD" id="cd06529">
    <property type="entry name" value="S24_LexA-like"/>
    <property type="match status" value="1"/>
</dbReference>
<dbReference type="PROSITE" id="PS50943">
    <property type="entry name" value="HTH_CROC1"/>
    <property type="match status" value="1"/>
</dbReference>
<dbReference type="CDD" id="cd00093">
    <property type="entry name" value="HTH_XRE"/>
    <property type="match status" value="1"/>
</dbReference>